<feature type="compositionally biased region" description="Low complexity" evidence="7">
    <location>
        <begin position="683"/>
        <end position="694"/>
    </location>
</feature>
<keyword evidence="3" id="KW-0524">Neurogenesis</keyword>
<feature type="compositionally biased region" description="Basic and acidic residues" evidence="7">
    <location>
        <begin position="36"/>
        <end position="45"/>
    </location>
</feature>
<dbReference type="GO" id="GO:0045476">
    <property type="term" value="P:nurse cell apoptotic process"/>
    <property type="evidence" value="ECO:0007669"/>
    <property type="project" value="UniProtKB-ARBA"/>
</dbReference>
<dbReference type="PROSITE" id="PS50097">
    <property type="entry name" value="BTB"/>
    <property type="match status" value="1"/>
</dbReference>
<reference evidence="11 12" key="1">
    <citation type="submission" date="2025-04" db="UniProtKB">
        <authorList>
            <consortium name="RefSeq"/>
        </authorList>
    </citation>
    <scope>IDENTIFICATION</scope>
    <source>
        <tissue evidence="11 12">Whole organism</tissue>
    </source>
</reference>
<dbReference type="Gene3D" id="3.30.160.60">
    <property type="entry name" value="Classic Zinc Finger"/>
    <property type="match status" value="1"/>
</dbReference>
<dbReference type="GO" id="GO:0007464">
    <property type="term" value="P:R3/R4 cell fate commitment"/>
    <property type="evidence" value="ECO:0007669"/>
    <property type="project" value="UniProtKB-ARBA"/>
</dbReference>
<dbReference type="Proteomes" id="UP000694843">
    <property type="component" value="Unplaced"/>
</dbReference>
<feature type="region of interest" description="Disordered" evidence="7">
    <location>
        <begin position="360"/>
        <end position="455"/>
    </location>
</feature>
<dbReference type="GO" id="GO:0008270">
    <property type="term" value="F:zinc ion binding"/>
    <property type="evidence" value="ECO:0007669"/>
    <property type="project" value="UniProtKB-KW"/>
</dbReference>
<feature type="compositionally biased region" description="Polar residues" evidence="7">
    <location>
        <begin position="1"/>
        <end position="26"/>
    </location>
</feature>
<feature type="compositionally biased region" description="Low complexity" evidence="7">
    <location>
        <begin position="211"/>
        <end position="227"/>
    </location>
</feature>
<comment type="function">
    <text evidence="5">Putative transcription factor required for axon growth and guidance in the central and peripheral nervous systems. Repels CNS axons away from the midline by promoting the expression of the midline repellent sli and its receptor robo.</text>
</comment>
<feature type="region of interest" description="Disordered" evidence="7">
    <location>
        <begin position="604"/>
        <end position="648"/>
    </location>
</feature>
<evidence type="ECO:0000313" key="10">
    <source>
        <dbReference type="Proteomes" id="UP000694843"/>
    </source>
</evidence>
<feature type="compositionally biased region" description="Polar residues" evidence="7">
    <location>
        <begin position="288"/>
        <end position="297"/>
    </location>
</feature>
<evidence type="ECO:0000256" key="3">
    <source>
        <dbReference type="ARBA" id="ARBA00022902"/>
    </source>
</evidence>
<dbReference type="PANTHER" id="PTHR23110">
    <property type="entry name" value="BTB DOMAIN TRANSCRIPTION FACTOR"/>
    <property type="match status" value="1"/>
</dbReference>
<feature type="compositionally biased region" description="Low complexity" evidence="7">
    <location>
        <begin position="384"/>
        <end position="418"/>
    </location>
</feature>
<organism evidence="10 11">
    <name type="scientific">Hyalella azteca</name>
    <name type="common">Amphipod</name>
    <dbReference type="NCBI Taxonomy" id="294128"/>
    <lineage>
        <taxon>Eukaryota</taxon>
        <taxon>Metazoa</taxon>
        <taxon>Ecdysozoa</taxon>
        <taxon>Arthropoda</taxon>
        <taxon>Crustacea</taxon>
        <taxon>Multicrustacea</taxon>
        <taxon>Malacostraca</taxon>
        <taxon>Eumalacostraca</taxon>
        <taxon>Peracarida</taxon>
        <taxon>Amphipoda</taxon>
        <taxon>Senticaudata</taxon>
        <taxon>Talitrida</taxon>
        <taxon>Talitroidea</taxon>
        <taxon>Hyalellidae</taxon>
        <taxon>Hyalella</taxon>
    </lineage>
</organism>
<dbReference type="KEGG" id="hazt:108672251"/>
<keyword evidence="6" id="KW-0862">Zinc</keyword>
<keyword evidence="2" id="KW-0221">Differentiation</keyword>
<dbReference type="AlphaFoldDB" id="A0A8B7NNY5"/>
<gene>
    <name evidence="11 12" type="primary">LOC108672251</name>
</gene>
<dbReference type="RefSeq" id="XP_047739830.1">
    <property type="nucleotide sequence ID" value="XM_047883874.1"/>
</dbReference>
<dbReference type="OMA" id="SGMKHDD"/>
<evidence type="ECO:0000256" key="7">
    <source>
        <dbReference type="SAM" id="MobiDB-lite"/>
    </source>
</evidence>
<keyword evidence="6" id="KW-0863">Zinc-finger</keyword>
<evidence type="ECO:0000256" key="5">
    <source>
        <dbReference type="ARBA" id="ARBA00037382"/>
    </source>
</evidence>
<dbReference type="InterPro" id="IPR036236">
    <property type="entry name" value="Znf_C2H2_sf"/>
</dbReference>
<dbReference type="SMART" id="SM00355">
    <property type="entry name" value="ZnF_C2H2"/>
    <property type="match status" value="2"/>
</dbReference>
<evidence type="ECO:0000313" key="12">
    <source>
        <dbReference type="RefSeq" id="XP_047739830.1"/>
    </source>
</evidence>
<dbReference type="GO" id="GO:0005634">
    <property type="term" value="C:nucleus"/>
    <property type="evidence" value="ECO:0007669"/>
    <property type="project" value="UniProtKB-ARBA"/>
</dbReference>
<dbReference type="GO" id="GO:0016199">
    <property type="term" value="P:axon midline choice point recognition"/>
    <property type="evidence" value="ECO:0007669"/>
    <property type="project" value="UniProtKB-ARBA"/>
</dbReference>
<dbReference type="InterPro" id="IPR000210">
    <property type="entry name" value="BTB/POZ_dom"/>
</dbReference>
<dbReference type="GO" id="GO:0006357">
    <property type="term" value="P:regulation of transcription by RNA polymerase II"/>
    <property type="evidence" value="ECO:0007669"/>
    <property type="project" value="TreeGrafter"/>
</dbReference>
<dbReference type="InterPro" id="IPR011333">
    <property type="entry name" value="SKP1/BTB/POZ_sf"/>
</dbReference>
<keyword evidence="6" id="KW-0479">Metal-binding</keyword>
<dbReference type="GO" id="GO:0048813">
    <property type="term" value="P:dendrite morphogenesis"/>
    <property type="evidence" value="ECO:0007669"/>
    <property type="project" value="UniProtKB-ARBA"/>
</dbReference>
<dbReference type="InterPro" id="IPR013087">
    <property type="entry name" value="Znf_C2H2_type"/>
</dbReference>
<keyword evidence="10" id="KW-1185">Reference proteome</keyword>
<dbReference type="GeneID" id="108672251"/>
<evidence type="ECO:0000256" key="1">
    <source>
        <dbReference type="ARBA" id="ARBA00022473"/>
    </source>
</evidence>
<evidence type="ECO:0000256" key="4">
    <source>
        <dbReference type="ARBA" id="ARBA00023242"/>
    </source>
</evidence>
<feature type="compositionally biased region" description="Basic and acidic residues" evidence="7">
    <location>
        <begin position="605"/>
        <end position="614"/>
    </location>
</feature>
<evidence type="ECO:0000256" key="2">
    <source>
        <dbReference type="ARBA" id="ARBA00022782"/>
    </source>
</evidence>
<feature type="region of interest" description="Disordered" evidence="7">
    <location>
        <begin position="186"/>
        <end position="310"/>
    </location>
</feature>
<feature type="compositionally biased region" description="Low complexity" evidence="7">
    <location>
        <begin position="360"/>
        <end position="376"/>
    </location>
</feature>
<dbReference type="GO" id="GO:0045467">
    <property type="term" value="P:R7 cell development"/>
    <property type="evidence" value="ECO:0007669"/>
    <property type="project" value="UniProtKB-ARBA"/>
</dbReference>
<feature type="region of interest" description="Disordered" evidence="7">
    <location>
        <begin position="1"/>
        <end position="59"/>
    </location>
</feature>
<keyword evidence="4" id="KW-0539">Nucleus</keyword>
<sequence length="761" mass="83351">MLGSTDMSNPNMSSHTISPGNASPSRLPNDPVNGDSRNKTDKENNEFVSTQDTIIEKNNKGNGDDTYNLCWKEFASNLGSFFREIKDSGEFVDVTLACEGRQLPAHQVVLSAASPFFRQLLKGNPCQHPIVILNEIRFRELAPLLQYIYCGEVEVPRNLVPEFLKTAKYLQVRGLQSEVDDSVVINTTDDSEKEMKIKSPSPVPTKEEPTVDQTVVVTSTQSPIVQSPSIEASTSIPPSNEPRKNQETTTGSIRITPKSPPPKKLCEDAKASNSVPSSPVHKKPKLSLSHSVYDNSPSPGPRMTPPNLLNHPLASALKTTLPPHGLPPLPGVPMPPMPIPPPSFSSHTLPSASAAQVFSQHMSQQMSHHFSQQMSHHMSHQLSHHMSQQMSQHMSQQMSHQLSQQMSHQMNQQLSQHLPQVPMDDASDTCASDKSEDRSHSRPDQDGDEEMDGNSLEKMSGLANMAALKGLGGFPGPSGLMGLPGIGASPHPDSSPGRPRFDFYRVRATDPRPCQLCGKIYKNAHTLRTHMEDKHSNCNGFRCVLCGTVAKSRNSLHSHMSRQHRGISTKDLPLLPMPSPWSPEIASKYIHIVGGVGEVVRQNYRRPDRERVDGSDGNSRSASSYHENGALSPFIKSDDMKDSRGFDPIGRQFDMGGYGGIKPPIPPSLLDTYLQMVRATGGDFMPPGMMGGRPTSVLDLTRATSPNRMDDDETRASDNYTDDDSGGMDEKQNGNSRRPSVATGARSPASDENEGSKWQLH</sequence>
<feature type="compositionally biased region" description="Basic and acidic residues" evidence="7">
    <location>
        <begin position="636"/>
        <end position="645"/>
    </location>
</feature>
<feature type="region of interest" description="Disordered" evidence="7">
    <location>
        <begin position="683"/>
        <end position="761"/>
    </location>
</feature>
<dbReference type="SUPFAM" id="SSF57667">
    <property type="entry name" value="beta-beta-alpha zinc fingers"/>
    <property type="match status" value="1"/>
</dbReference>
<dbReference type="SUPFAM" id="SSF54695">
    <property type="entry name" value="POZ domain"/>
    <property type="match status" value="1"/>
</dbReference>
<evidence type="ECO:0000256" key="6">
    <source>
        <dbReference type="PROSITE-ProRule" id="PRU00042"/>
    </source>
</evidence>
<evidence type="ECO:0000259" key="9">
    <source>
        <dbReference type="PROSITE" id="PS50157"/>
    </source>
</evidence>
<feature type="compositionally biased region" description="Polar residues" evidence="7">
    <location>
        <begin position="228"/>
        <end position="238"/>
    </location>
</feature>
<feature type="domain" description="C2H2-type" evidence="9">
    <location>
        <begin position="512"/>
        <end position="540"/>
    </location>
</feature>
<keyword evidence="1" id="KW-0217">Developmental protein</keyword>
<evidence type="ECO:0000259" key="8">
    <source>
        <dbReference type="PROSITE" id="PS50097"/>
    </source>
</evidence>
<accession>A0A8B7NNY5</accession>
<dbReference type="GO" id="GO:0035167">
    <property type="term" value="P:larval lymph gland hemopoiesis"/>
    <property type="evidence" value="ECO:0007669"/>
    <property type="project" value="UniProtKB-ARBA"/>
</dbReference>
<proteinExistence type="predicted"/>
<dbReference type="SMART" id="SM00225">
    <property type="entry name" value="BTB"/>
    <property type="match status" value="1"/>
</dbReference>
<dbReference type="RefSeq" id="XP_018015380.1">
    <property type="nucleotide sequence ID" value="XM_018159891.2"/>
</dbReference>
<name>A0A8B7NNY5_HYAAZ</name>
<dbReference type="InterPro" id="IPR051095">
    <property type="entry name" value="Dros_DevTransReg"/>
</dbReference>
<dbReference type="OrthoDB" id="10261408at2759"/>
<dbReference type="Pfam" id="PF00651">
    <property type="entry name" value="BTB"/>
    <property type="match status" value="1"/>
</dbReference>
<dbReference type="PROSITE" id="PS00028">
    <property type="entry name" value="ZINC_FINGER_C2H2_1"/>
    <property type="match status" value="1"/>
</dbReference>
<dbReference type="Gene3D" id="3.30.710.10">
    <property type="entry name" value="Potassium Channel Kv1.1, Chain A"/>
    <property type="match status" value="1"/>
</dbReference>
<dbReference type="CDD" id="cd18315">
    <property type="entry name" value="BTB_POZ_BAB-like"/>
    <property type="match status" value="1"/>
</dbReference>
<dbReference type="PANTHER" id="PTHR23110:SF111">
    <property type="entry name" value="LONGITUDINALS LACKING PROTEIN, ISOFORMS F_I_K_T"/>
    <property type="match status" value="1"/>
</dbReference>
<feature type="domain" description="BTB" evidence="8">
    <location>
        <begin position="92"/>
        <end position="157"/>
    </location>
</feature>
<feature type="compositionally biased region" description="Polar residues" evidence="7">
    <location>
        <begin position="616"/>
        <end position="626"/>
    </location>
</feature>
<evidence type="ECO:0000313" key="11">
    <source>
        <dbReference type="RefSeq" id="XP_018015380.1"/>
    </source>
</evidence>
<feature type="domain" description="C2H2-type" evidence="9">
    <location>
        <begin position="541"/>
        <end position="569"/>
    </location>
</feature>
<dbReference type="PROSITE" id="PS50157">
    <property type="entry name" value="ZINC_FINGER_C2H2_2"/>
    <property type="match status" value="2"/>
</dbReference>
<dbReference type="GO" id="GO:0007526">
    <property type="term" value="P:larval somatic muscle development"/>
    <property type="evidence" value="ECO:0007669"/>
    <property type="project" value="UniProtKB-ARBA"/>
</dbReference>
<protein>
    <submittedName>
        <fullName evidence="11 12">Protein abrupt</fullName>
    </submittedName>
</protein>
<feature type="compositionally biased region" description="Basic and acidic residues" evidence="7">
    <location>
        <begin position="431"/>
        <end position="445"/>
    </location>
</feature>
<dbReference type="GO" id="GO:0008406">
    <property type="term" value="P:gonad development"/>
    <property type="evidence" value="ECO:0007669"/>
    <property type="project" value="UniProtKB-ARBA"/>
</dbReference>